<dbReference type="RefSeq" id="WP_204957540.1">
    <property type="nucleotide sequence ID" value="NZ_JAFEUO010000002.1"/>
</dbReference>
<comment type="caution">
    <text evidence="2">The sequence shown here is derived from an EMBL/GenBank/DDBJ whole genome shotgun (WGS) entry which is preliminary data.</text>
</comment>
<feature type="region of interest" description="Disordered" evidence="1">
    <location>
        <begin position="121"/>
        <end position="156"/>
    </location>
</feature>
<dbReference type="Proteomes" id="UP000809587">
    <property type="component" value="Unassembled WGS sequence"/>
</dbReference>
<evidence type="ECO:0000313" key="3">
    <source>
        <dbReference type="Proteomes" id="UP000809587"/>
    </source>
</evidence>
<gene>
    <name evidence="2" type="ORF">JQN84_06565</name>
</gene>
<protein>
    <submittedName>
        <fullName evidence="2">Uncharacterized protein</fullName>
    </submittedName>
</protein>
<organism evidence="2 3">
    <name type="scientific">Micromonospora humidisoli</name>
    <dbReference type="NCBI Taxonomy" id="2807622"/>
    <lineage>
        <taxon>Bacteria</taxon>
        <taxon>Bacillati</taxon>
        <taxon>Actinomycetota</taxon>
        <taxon>Actinomycetes</taxon>
        <taxon>Micromonosporales</taxon>
        <taxon>Micromonosporaceae</taxon>
        <taxon>Micromonospora</taxon>
    </lineage>
</organism>
<keyword evidence="3" id="KW-1185">Reference proteome</keyword>
<accession>A0ABS2J7Y2</accession>
<name>A0ABS2J7Y2_9ACTN</name>
<proteinExistence type="predicted"/>
<reference evidence="2 3" key="1">
    <citation type="submission" date="2021-02" db="EMBL/GenBank/DDBJ databases">
        <authorList>
            <person name="Lee D.-H."/>
        </authorList>
    </citation>
    <scope>NUCLEOTIDE SEQUENCE [LARGE SCALE GENOMIC DNA]</scope>
    <source>
        <strain evidence="2 3">MMS20-R2-29</strain>
    </source>
</reference>
<evidence type="ECO:0000313" key="2">
    <source>
        <dbReference type="EMBL" id="MBM7082195.1"/>
    </source>
</evidence>
<sequence length="202" mass="21121">METNTEVPVASAIWAVEQVAAELRETYLGVAAAMVLLQRVGAGCTHPALRLAQRCSGDALDLAGEVDQQVTDGVRRLRGTAGHADPSTIGELVEVLDTVGSQWSAAADRIRRLPARVTAAGQQLRDAPPTDAPPTEVTGPAGAATRRQGRHDTETTTRQWRYAAEQLDLMAECLAAAVAALGSYTDGLSGAAPRPARKGDTG</sequence>
<evidence type="ECO:0000256" key="1">
    <source>
        <dbReference type="SAM" id="MobiDB-lite"/>
    </source>
</evidence>
<dbReference type="EMBL" id="JAFEUO010000002">
    <property type="protein sequence ID" value="MBM7082195.1"/>
    <property type="molecule type" value="Genomic_DNA"/>
</dbReference>